<evidence type="ECO:0000313" key="8">
    <source>
        <dbReference type="Proteomes" id="UP001335737"/>
    </source>
</evidence>
<evidence type="ECO:0000256" key="2">
    <source>
        <dbReference type="ARBA" id="ARBA00022630"/>
    </source>
</evidence>
<sequence length="250" mass="28472">MNNNPTLETILNHRSIRKFKDKRLTTDQIHTIVKAAQQASTSSHVMAYTIIGVTDESIKADLASISGQPYVKDNGHLLIFCGDLNRIKQQATLQEQVDMQETLESTEQFIVAAIDASLAAQNAALAAESMGIGICFIGSIRNNIRRVNDILDLPDHVVPFFGLALGYPEQQPEKKPRLPIDVVYHENHYQGTDQQRELIKDFDKSLATYYENRSKNSRTDTWTEQMIRKYSNAVRMDVSPYIKEKKFNRR</sequence>
<dbReference type="Pfam" id="PF00881">
    <property type="entry name" value="Nitroreductase"/>
    <property type="match status" value="1"/>
</dbReference>
<dbReference type="Proteomes" id="UP001335737">
    <property type="component" value="Unassembled WGS sequence"/>
</dbReference>
<accession>A0ABU6KIJ6</accession>
<evidence type="ECO:0000256" key="4">
    <source>
        <dbReference type="ARBA" id="ARBA00023002"/>
    </source>
</evidence>
<gene>
    <name evidence="7" type="primary">nfsA</name>
    <name evidence="7" type="ORF">QGM71_16745</name>
</gene>
<keyword evidence="4 5" id="KW-0560">Oxidoreductase</keyword>
<dbReference type="PANTHER" id="PTHR43425">
    <property type="entry name" value="OXYGEN-INSENSITIVE NADPH NITROREDUCTASE"/>
    <property type="match status" value="1"/>
</dbReference>
<evidence type="ECO:0000313" key="7">
    <source>
        <dbReference type="EMBL" id="MEC5425136.1"/>
    </source>
</evidence>
<organism evidence="7 8">
    <name type="scientific">Virgibacillus tibetensis</name>
    <dbReference type="NCBI Taxonomy" id="3042313"/>
    <lineage>
        <taxon>Bacteria</taxon>
        <taxon>Bacillati</taxon>
        <taxon>Bacillota</taxon>
        <taxon>Bacilli</taxon>
        <taxon>Bacillales</taxon>
        <taxon>Bacillaceae</taxon>
        <taxon>Virgibacillus</taxon>
    </lineage>
</organism>
<dbReference type="NCBIfam" id="NF008033">
    <property type="entry name" value="PRK10765.1"/>
    <property type="match status" value="1"/>
</dbReference>
<dbReference type="PANTHER" id="PTHR43425:SF3">
    <property type="entry name" value="NADPH-DEPENDENT OXIDOREDUCTASE"/>
    <property type="match status" value="1"/>
</dbReference>
<dbReference type="Gene3D" id="3.40.109.10">
    <property type="entry name" value="NADH Oxidase"/>
    <property type="match status" value="1"/>
</dbReference>
<keyword evidence="8" id="KW-1185">Reference proteome</keyword>
<evidence type="ECO:0000259" key="6">
    <source>
        <dbReference type="Pfam" id="PF00881"/>
    </source>
</evidence>
<proteinExistence type="inferred from homology"/>
<comment type="similarity">
    <text evidence="1 5">Belongs to the flavin oxidoreductase frp family.</text>
</comment>
<dbReference type="SUPFAM" id="SSF55469">
    <property type="entry name" value="FMN-dependent nitroreductase-like"/>
    <property type="match status" value="1"/>
</dbReference>
<dbReference type="PIRSF" id="PIRSF005426">
    <property type="entry name" value="Frp"/>
    <property type="match status" value="1"/>
</dbReference>
<feature type="domain" description="Nitroreductase" evidence="6">
    <location>
        <begin position="10"/>
        <end position="167"/>
    </location>
</feature>
<dbReference type="InterPro" id="IPR000415">
    <property type="entry name" value="Nitroreductase-like"/>
</dbReference>
<evidence type="ECO:0000256" key="3">
    <source>
        <dbReference type="ARBA" id="ARBA00022643"/>
    </source>
</evidence>
<comment type="caution">
    <text evidence="7">The sequence shown here is derived from an EMBL/GenBank/DDBJ whole genome shotgun (WGS) entry which is preliminary data.</text>
</comment>
<keyword evidence="5" id="KW-0521">NADP</keyword>
<evidence type="ECO:0000256" key="5">
    <source>
        <dbReference type="PIRNR" id="PIRNR005426"/>
    </source>
</evidence>
<dbReference type="EMBL" id="JARZFX010000011">
    <property type="protein sequence ID" value="MEC5425136.1"/>
    <property type="molecule type" value="Genomic_DNA"/>
</dbReference>
<reference evidence="7 8" key="1">
    <citation type="journal article" date="2024" name="Int. J. Syst. Evol. Microbiol.">
        <title>Virgibacillus tibetensis sp. nov., isolated from salt lake on the Tibetan Plateau of China.</title>
        <authorList>
            <person name="Phurbu D."/>
            <person name="Liu Z.-X."/>
            <person name="Wang R."/>
            <person name="Zheng Y.-Y."/>
            <person name="Liu H.-C."/>
            <person name="Zhou Y.-G."/>
            <person name="Yu Y.-J."/>
            <person name="Li A.-H."/>
        </authorList>
    </citation>
    <scope>NUCLEOTIDE SEQUENCE [LARGE SCALE GENOMIC DNA]</scope>
    <source>
        <strain evidence="7 8">C22-A2</strain>
    </source>
</reference>
<keyword evidence="2 5" id="KW-0285">Flavoprotein</keyword>
<protein>
    <submittedName>
        <fullName evidence="7">Oxygen-insensitive NADPH nitroreductase</fullName>
    </submittedName>
</protein>
<keyword evidence="3 5" id="KW-0288">FMN</keyword>
<evidence type="ECO:0000256" key="1">
    <source>
        <dbReference type="ARBA" id="ARBA00008366"/>
    </source>
</evidence>
<dbReference type="InterPro" id="IPR029479">
    <property type="entry name" value="Nitroreductase"/>
</dbReference>
<name>A0ABU6KIJ6_9BACI</name>
<dbReference type="InterPro" id="IPR016446">
    <property type="entry name" value="Flavin_OxRdtase_Frp"/>
</dbReference>
<dbReference type="RefSeq" id="WP_327608693.1">
    <property type="nucleotide sequence ID" value="NZ_JARZFX010000011.1"/>
</dbReference>
<dbReference type="CDD" id="cd02146">
    <property type="entry name" value="NfsA-like"/>
    <property type="match status" value="1"/>
</dbReference>